<sequence length="258" mass="28661">MTSVHTSLRHMRCQKPTWGMQWLPVAATRRAGPSIPLAVRTLATTVTRAAESPSSSSIVESDSSVSDIKAQLEAIKIPHHGVTHARAVPTSASYFSRTPKFNDLHIQLSRLLSKHNHLPTMPPGDAQQMPWLKLELMRKELKESIKASHFSQVMRIVRRLHCIEPSLAPQDVKTAVSRFTKTVNAFLNVSRSLTIDRFGRAVGVGRRKTSTARAFVIEGTGEILVNGKTLSEAFGRVHDRESAIWALKEAAPRDRPRP</sequence>
<dbReference type="EMBL" id="JANJQO010001958">
    <property type="protein sequence ID" value="KAJ2968579.1"/>
    <property type="molecule type" value="Genomic_DNA"/>
</dbReference>
<comment type="caution">
    <text evidence="1">The sequence shown here is derived from an EMBL/GenBank/DDBJ whole genome shotgun (WGS) entry which is preliminary data.</text>
</comment>
<gene>
    <name evidence="1" type="ORF">NQ176_g9108</name>
</gene>
<organism evidence="1 2">
    <name type="scientific">Zarea fungicola</name>
    <dbReference type="NCBI Taxonomy" id="93591"/>
    <lineage>
        <taxon>Eukaryota</taxon>
        <taxon>Fungi</taxon>
        <taxon>Dikarya</taxon>
        <taxon>Ascomycota</taxon>
        <taxon>Pezizomycotina</taxon>
        <taxon>Sordariomycetes</taxon>
        <taxon>Hypocreomycetidae</taxon>
        <taxon>Hypocreales</taxon>
        <taxon>Cordycipitaceae</taxon>
        <taxon>Zarea</taxon>
    </lineage>
</organism>
<accession>A0ACC1MP28</accession>
<evidence type="ECO:0000313" key="2">
    <source>
        <dbReference type="Proteomes" id="UP001143910"/>
    </source>
</evidence>
<proteinExistence type="predicted"/>
<protein>
    <submittedName>
        <fullName evidence="1">Uncharacterized protein</fullName>
    </submittedName>
</protein>
<reference evidence="1" key="1">
    <citation type="submission" date="2022-08" db="EMBL/GenBank/DDBJ databases">
        <title>Genome Sequence of Lecanicillium fungicola.</title>
        <authorList>
            <person name="Buettner E."/>
        </authorList>
    </citation>
    <scope>NUCLEOTIDE SEQUENCE</scope>
    <source>
        <strain evidence="1">Babe33</strain>
    </source>
</reference>
<keyword evidence="2" id="KW-1185">Reference proteome</keyword>
<evidence type="ECO:0000313" key="1">
    <source>
        <dbReference type="EMBL" id="KAJ2968579.1"/>
    </source>
</evidence>
<dbReference type="Proteomes" id="UP001143910">
    <property type="component" value="Unassembled WGS sequence"/>
</dbReference>
<name>A0ACC1MP28_9HYPO</name>